<name>A0A1M7K757_9FIRM</name>
<protein>
    <submittedName>
        <fullName evidence="5">AraC-type DNA-binding protein</fullName>
    </submittedName>
</protein>
<evidence type="ECO:0000313" key="6">
    <source>
        <dbReference type="Proteomes" id="UP000184038"/>
    </source>
</evidence>
<evidence type="ECO:0000256" key="3">
    <source>
        <dbReference type="ARBA" id="ARBA00023163"/>
    </source>
</evidence>
<organism evidence="5 6">
    <name type="scientific">Anaerosporobacter mobilis DSM 15930</name>
    <dbReference type="NCBI Taxonomy" id="1120996"/>
    <lineage>
        <taxon>Bacteria</taxon>
        <taxon>Bacillati</taxon>
        <taxon>Bacillota</taxon>
        <taxon>Clostridia</taxon>
        <taxon>Lachnospirales</taxon>
        <taxon>Lachnospiraceae</taxon>
        <taxon>Anaerosporobacter</taxon>
    </lineage>
</organism>
<evidence type="ECO:0000313" key="5">
    <source>
        <dbReference type="EMBL" id="SHM61120.1"/>
    </source>
</evidence>
<dbReference type="RefSeq" id="WP_073288309.1">
    <property type="nucleotide sequence ID" value="NZ_FRCP01000013.1"/>
</dbReference>
<dbReference type="Gene3D" id="2.60.120.10">
    <property type="entry name" value="Jelly Rolls"/>
    <property type="match status" value="1"/>
</dbReference>
<evidence type="ECO:0000259" key="4">
    <source>
        <dbReference type="PROSITE" id="PS01124"/>
    </source>
</evidence>
<dbReference type="OrthoDB" id="9782503at2"/>
<keyword evidence="6" id="KW-1185">Reference proteome</keyword>
<dbReference type="EMBL" id="FRCP01000013">
    <property type="protein sequence ID" value="SHM61120.1"/>
    <property type="molecule type" value="Genomic_DNA"/>
</dbReference>
<dbReference type="SUPFAM" id="SSF46689">
    <property type="entry name" value="Homeodomain-like"/>
    <property type="match status" value="2"/>
</dbReference>
<gene>
    <name evidence="5" type="ORF">SAMN02746066_02576</name>
</gene>
<dbReference type="Pfam" id="PF07883">
    <property type="entry name" value="Cupin_2"/>
    <property type="match status" value="1"/>
</dbReference>
<sequence>MKKNIQTAFNTRQYMLAKDFEIYYYNDQNLAKVNLHTHDYYEFYFFLEGDVSIQIGDKEYPVQFGDIMLIPPHRPHRPIIHNMKTPYRRFVFWISEEYCNHLLHISPDYVFLMQYVQVNKSYIFHNDQISFNAVQSKVLRLIEEMQSDRFGRNAQITLCVNDLVLYLNRMIHERNNLKSRNEESSLYQRLTDYIEDHLEEPLSLEKLAEEFYVSKYHIAHVFKDNLGLSIHQYITKKRLALCKEAILGKMSIKETYQTFGFGDYSSFYRAFKKEYGISPKDFKDMQIVKYD</sequence>
<dbReference type="AlphaFoldDB" id="A0A1M7K757"/>
<dbReference type="STRING" id="1120996.SAMN02746066_02576"/>
<dbReference type="SUPFAM" id="SSF51215">
    <property type="entry name" value="Regulatory protein AraC"/>
    <property type="match status" value="1"/>
</dbReference>
<evidence type="ECO:0000256" key="2">
    <source>
        <dbReference type="ARBA" id="ARBA00023125"/>
    </source>
</evidence>
<dbReference type="InterPro" id="IPR037923">
    <property type="entry name" value="HTH-like"/>
</dbReference>
<keyword evidence="3" id="KW-0804">Transcription</keyword>
<dbReference type="InterPro" id="IPR014710">
    <property type="entry name" value="RmlC-like_jellyroll"/>
</dbReference>
<dbReference type="Pfam" id="PF12833">
    <property type="entry name" value="HTH_18"/>
    <property type="match status" value="1"/>
</dbReference>
<dbReference type="Proteomes" id="UP000184038">
    <property type="component" value="Unassembled WGS sequence"/>
</dbReference>
<dbReference type="InterPro" id="IPR009057">
    <property type="entry name" value="Homeodomain-like_sf"/>
</dbReference>
<dbReference type="GO" id="GO:0003700">
    <property type="term" value="F:DNA-binding transcription factor activity"/>
    <property type="evidence" value="ECO:0007669"/>
    <property type="project" value="InterPro"/>
</dbReference>
<dbReference type="InterPro" id="IPR018060">
    <property type="entry name" value="HTH_AraC"/>
</dbReference>
<dbReference type="InterPro" id="IPR013096">
    <property type="entry name" value="Cupin_2"/>
</dbReference>
<evidence type="ECO:0000256" key="1">
    <source>
        <dbReference type="ARBA" id="ARBA00023015"/>
    </source>
</evidence>
<dbReference type="SMART" id="SM00342">
    <property type="entry name" value="HTH_ARAC"/>
    <property type="match status" value="1"/>
</dbReference>
<proteinExistence type="predicted"/>
<feature type="domain" description="HTH araC/xylS-type" evidence="4">
    <location>
        <begin position="188"/>
        <end position="285"/>
    </location>
</feature>
<dbReference type="GO" id="GO:0043565">
    <property type="term" value="F:sequence-specific DNA binding"/>
    <property type="evidence" value="ECO:0007669"/>
    <property type="project" value="InterPro"/>
</dbReference>
<keyword evidence="2 5" id="KW-0238">DNA-binding</keyword>
<dbReference type="Gene3D" id="1.10.10.60">
    <property type="entry name" value="Homeodomain-like"/>
    <property type="match status" value="2"/>
</dbReference>
<reference evidence="5 6" key="1">
    <citation type="submission" date="2016-11" db="EMBL/GenBank/DDBJ databases">
        <authorList>
            <person name="Jaros S."/>
            <person name="Januszkiewicz K."/>
            <person name="Wedrychowicz H."/>
        </authorList>
    </citation>
    <scope>NUCLEOTIDE SEQUENCE [LARGE SCALE GENOMIC DNA]</scope>
    <source>
        <strain evidence="5 6">DSM 15930</strain>
    </source>
</reference>
<dbReference type="PANTHER" id="PTHR43280">
    <property type="entry name" value="ARAC-FAMILY TRANSCRIPTIONAL REGULATOR"/>
    <property type="match status" value="1"/>
</dbReference>
<accession>A0A1M7K757</accession>
<dbReference type="PROSITE" id="PS01124">
    <property type="entry name" value="HTH_ARAC_FAMILY_2"/>
    <property type="match status" value="1"/>
</dbReference>
<dbReference type="PANTHER" id="PTHR43280:SF34">
    <property type="entry name" value="ARAC-FAMILY TRANSCRIPTIONAL REGULATOR"/>
    <property type="match status" value="1"/>
</dbReference>
<keyword evidence="1" id="KW-0805">Transcription regulation</keyword>